<dbReference type="Pfam" id="PF01926">
    <property type="entry name" value="MMR_HSR1"/>
    <property type="match status" value="1"/>
</dbReference>
<organism evidence="4 5">
    <name type="scientific">Heterodermia speciosa</name>
    <dbReference type="NCBI Taxonomy" id="116794"/>
    <lineage>
        <taxon>Eukaryota</taxon>
        <taxon>Fungi</taxon>
        <taxon>Dikarya</taxon>
        <taxon>Ascomycota</taxon>
        <taxon>Pezizomycotina</taxon>
        <taxon>Lecanoromycetes</taxon>
        <taxon>OSLEUM clade</taxon>
        <taxon>Lecanoromycetidae</taxon>
        <taxon>Caliciales</taxon>
        <taxon>Physciaceae</taxon>
        <taxon>Heterodermia</taxon>
    </lineage>
</organism>
<keyword evidence="5" id="KW-1185">Reference proteome</keyword>
<sequence>MSSFIPRKIFPTLDSLPRSYFLGHHAAGLQKMKATCSNTDLIVECRDYRVPLTSRNPLFEESFAGKEKIIVYTKTDLGFDGRHKDLVLLSCAQWRLKTTRTQDTIRQWHYPSKVIFRDANDGKSIRLILKLAQEHAAKQNSIMALKMMVVGMPNVGKSTLLNDLRSKSQGKGKAAQTGDQPGVTRKLGNLVKIIDGGELKDTVYMMDTPGVFIPYVPNSESMLKLTLCGCVKDDVIAPTILADYLLFCLNRVDPALYSQYHAPTNDIDEFLTGVARKTGMLRRGGETNEDSSALWIIKRWRAGDLGRFVLDDVSSADFEQVRVDSLAILATSVNQAQKLDKKTRMVAAKERRKGAG</sequence>
<dbReference type="Gene3D" id="1.10.1580.10">
    <property type="match status" value="1"/>
</dbReference>
<dbReference type="Proteomes" id="UP000664521">
    <property type="component" value="Unassembled WGS sequence"/>
</dbReference>
<dbReference type="InterPro" id="IPR027417">
    <property type="entry name" value="P-loop_NTPase"/>
</dbReference>
<dbReference type="InterPro" id="IPR023179">
    <property type="entry name" value="GTP-bd_ortho_bundle_sf"/>
</dbReference>
<gene>
    <name evidence="4" type="primary">MTG1</name>
    <name evidence="4" type="ORF">HETSPECPRED_010563</name>
</gene>
<evidence type="ECO:0000256" key="2">
    <source>
        <dbReference type="ARBA" id="ARBA00023134"/>
    </source>
</evidence>
<feature type="domain" description="G" evidence="3">
    <location>
        <begin position="147"/>
        <end position="229"/>
    </location>
</feature>
<evidence type="ECO:0000313" key="5">
    <source>
        <dbReference type="Proteomes" id="UP000664521"/>
    </source>
</evidence>
<dbReference type="AlphaFoldDB" id="A0A8H3G978"/>
<accession>A0A8H3G978</accession>
<dbReference type="InterPro" id="IPR006073">
    <property type="entry name" value="GTP-bd"/>
</dbReference>
<dbReference type="EMBL" id="CAJPDS010000098">
    <property type="protein sequence ID" value="CAF9937124.1"/>
    <property type="molecule type" value="Genomic_DNA"/>
</dbReference>
<protein>
    <submittedName>
        <fullName evidence="4">Mitochondrial GTPase</fullName>
    </submittedName>
</protein>
<dbReference type="PANTHER" id="PTHR45782">
    <property type="entry name" value="MITOCHONDRIAL RIBOSOME-ASSOCIATED GTPASE 1"/>
    <property type="match status" value="1"/>
</dbReference>
<evidence type="ECO:0000256" key="1">
    <source>
        <dbReference type="ARBA" id="ARBA00022741"/>
    </source>
</evidence>
<dbReference type="PANTHER" id="PTHR45782:SF4">
    <property type="entry name" value="MITOCHONDRIAL RIBOSOME-ASSOCIATED GTPASE 1"/>
    <property type="match status" value="1"/>
</dbReference>
<reference evidence="4" key="1">
    <citation type="submission" date="2021-03" db="EMBL/GenBank/DDBJ databases">
        <authorList>
            <person name="Tagirdzhanova G."/>
        </authorList>
    </citation>
    <scope>NUCLEOTIDE SEQUENCE</scope>
</reference>
<keyword evidence="2" id="KW-0342">GTP-binding</keyword>
<evidence type="ECO:0000259" key="3">
    <source>
        <dbReference type="Pfam" id="PF01926"/>
    </source>
</evidence>
<dbReference type="CDD" id="cd01856">
    <property type="entry name" value="YlqF"/>
    <property type="match status" value="1"/>
</dbReference>
<name>A0A8H3G978_9LECA</name>
<dbReference type="GO" id="GO:0032543">
    <property type="term" value="P:mitochondrial translation"/>
    <property type="evidence" value="ECO:0007669"/>
    <property type="project" value="TreeGrafter"/>
</dbReference>
<evidence type="ECO:0000313" key="4">
    <source>
        <dbReference type="EMBL" id="CAF9937124.1"/>
    </source>
</evidence>
<keyword evidence="1" id="KW-0547">Nucleotide-binding</keyword>
<dbReference type="OrthoDB" id="269151at2759"/>
<dbReference type="GO" id="GO:0005739">
    <property type="term" value="C:mitochondrion"/>
    <property type="evidence" value="ECO:0007669"/>
    <property type="project" value="TreeGrafter"/>
</dbReference>
<comment type="caution">
    <text evidence="4">The sequence shown here is derived from an EMBL/GenBank/DDBJ whole genome shotgun (WGS) entry which is preliminary data.</text>
</comment>
<dbReference type="GO" id="GO:0003924">
    <property type="term" value="F:GTPase activity"/>
    <property type="evidence" value="ECO:0007669"/>
    <property type="project" value="TreeGrafter"/>
</dbReference>
<dbReference type="GO" id="GO:0005525">
    <property type="term" value="F:GTP binding"/>
    <property type="evidence" value="ECO:0007669"/>
    <property type="project" value="UniProtKB-KW"/>
</dbReference>
<dbReference type="SUPFAM" id="SSF52540">
    <property type="entry name" value="P-loop containing nucleoside triphosphate hydrolases"/>
    <property type="match status" value="1"/>
</dbReference>
<proteinExistence type="predicted"/>
<dbReference type="Gene3D" id="3.40.50.300">
    <property type="entry name" value="P-loop containing nucleotide triphosphate hydrolases"/>
    <property type="match status" value="1"/>
</dbReference>